<evidence type="ECO:0000313" key="4">
    <source>
        <dbReference type="Proteomes" id="UP001157938"/>
    </source>
</evidence>
<dbReference type="InterPro" id="IPR024743">
    <property type="entry name" value="Dynein_HC_stalk"/>
</dbReference>
<sequence length="119" mass="13288">MVQAHNEAQEKKIVTEELAVNRASKDEQIRSRKEVVEADLAQAKPALLGTQASLNSIRKAQLDEIRALARPPEKYCLSLTLLPFEIGLIVEGLSRINKYNKGHSDFPITAELISHFVPK</sequence>
<evidence type="ECO:0000313" key="3">
    <source>
        <dbReference type="EMBL" id="CAI5706668.1"/>
    </source>
</evidence>
<keyword evidence="4" id="KW-1185">Reference proteome</keyword>
<evidence type="ECO:0000259" key="1">
    <source>
        <dbReference type="Pfam" id="PF12777"/>
    </source>
</evidence>
<reference evidence="3" key="2">
    <citation type="submission" date="2022-12" db="EMBL/GenBank/DDBJ databases">
        <authorList>
            <person name="Webb A."/>
        </authorList>
    </citation>
    <scope>NUCLEOTIDE SEQUENCE</scope>
    <source>
        <strain evidence="3">Pf2</strain>
    </source>
</reference>
<dbReference type="AlphaFoldDB" id="A0AAV0SRP2"/>
<name>A0AAV0SRP2_9STRA</name>
<dbReference type="Pfam" id="PF12777">
    <property type="entry name" value="MT"/>
    <property type="match status" value="1"/>
</dbReference>
<evidence type="ECO:0000313" key="5">
    <source>
        <dbReference type="Proteomes" id="UP001159659"/>
    </source>
</evidence>
<proteinExistence type="predicted"/>
<reference evidence="2 4" key="1">
    <citation type="submission" date="2021-11" db="EMBL/GenBank/DDBJ databases">
        <authorList>
            <person name="Islam A."/>
            <person name="Islam S."/>
            <person name="Flora M.S."/>
            <person name="Rahman M."/>
            <person name="Ziaur R.M."/>
            <person name="Epstein J.H."/>
            <person name="Hassan M."/>
            <person name="Klassen M."/>
            <person name="Woodard K."/>
            <person name="Webb A."/>
            <person name="Webby R.J."/>
            <person name="El Zowalaty M.E."/>
        </authorList>
    </citation>
    <scope>NUCLEOTIDE SEQUENCE [LARGE SCALE GENOMIC DNA]</scope>
    <source>
        <strain evidence="2">Pf1</strain>
    </source>
</reference>
<accession>A0AAV0SRP2</accession>
<protein>
    <recommendedName>
        <fullName evidence="1">Dynein heavy chain coiled coil stalk domain-containing protein</fullName>
    </recommendedName>
</protein>
<gene>
    <name evidence="2" type="ORF">PFR001_LOCUS3237</name>
    <name evidence="3" type="ORF">PFR002_LOCUS1144</name>
</gene>
<dbReference type="Proteomes" id="UP001159659">
    <property type="component" value="Unassembled WGS sequence"/>
</dbReference>
<feature type="domain" description="Dynein heavy chain coiled coil stalk" evidence="1">
    <location>
        <begin position="4"/>
        <end position="73"/>
    </location>
</feature>
<dbReference type="EMBL" id="CANTFK010000109">
    <property type="protein sequence ID" value="CAI5706668.1"/>
    <property type="molecule type" value="Genomic_DNA"/>
</dbReference>
<organism evidence="3 5">
    <name type="scientific">Peronospora farinosa</name>
    <dbReference type="NCBI Taxonomy" id="134698"/>
    <lineage>
        <taxon>Eukaryota</taxon>
        <taxon>Sar</taxon>
        <taxon>Stramenopiles</taxon>
        <taxon>Oomycota</taxon>
        <taxon>Peronosporomycetes</taxon>
        <taxon>Peronosporales</taxon>
        <taxon>Peronosporaceae</taxon>
        <taxon>Peronospora</taxon>
    </lineage>
</organism>
<evidence type="ECO:0000313" key="2">
    <source>
        <dbReference type="EMBL" id="CAH0487705.1"/>
    </source>
</evidence>
<dbReference type="EMBL" id="CAKLBC010000692">
    <property type="protein sequence ID" value="CAH0487705.1"/>
    <property type="molecule type" value="Genomic_DNA"/>
</dbReference>
<dbReference type="Proteomes" id="UP001157938">
    <property type="component" value="Unassembled WGS sequence"/>
</dbReference>
<dbReference type="Gene3D" id="1.20.920.60">
    <property type="match status" value="1"/>
</dbReference>
<comment type="caution">
    <text evidence="3">The sequence shown here is derived from an EMBL/GenBank/DDBJ whole genome shotgun (WGS) entry which is preliminary data.</text>
</comment>